<dbReference type="InterPro" id="IPR038717">
    <property type="entry name" value="Tc1-like_DDE_dom"/>
</dbReference>
<organism evidence="2">
    <name type="scientific">Arcella intermedia</name>
    <dbReference type="NCBI Taxonomy" id="1963864"/>
    <lineage>
        <taxon>Eukaryota</taxon>
        <taxon>Amoebozoa</taxon>
        <taxon>Tubulinea</taxon>
        <taxon>Elardia</taxon>
        <taxon>Arcellinida</taxon>
        <taxon>Sphaerothecina</taxon>
        <taxon>Arcellidae</taxon>
        <taxon>Arcella</taxon>
    </lineage>
</organism>
<name>A0A6B2LQ57_9EUKA</name>
<dbReference type="GO" id="GO:0003676">
    <property type="term" value="F:nucleic acid binding"/>
    <property type="evidence" value="ECO:0007669"/>
    <property type="project" value="InterPro"/>
</dbReference>
<evidence type="ECO:0000313" key="2">
    <source>
        <dbReference type="EMBL" id="NDV39174.1"/>
    </source>
</evidence>
<proteinExistence type="predicted"/>
<dbReference type="Pfam" id="PF13358">
    <property type="entry name" value="DDE_3"/>
    <property type="match status" value="1"/>
</dbReference>
<dbReference type="InterPro" id="IPR036397">
    <property type="entry name" value="RNaseH_sf"/>
</dbReference>
<sequence>MVYCRTWIKNNYLHSKPLSLTILLSLSNNPIQISLRENSNTQYDFLDLLVFYCISGYLKAGDYLIVDNWAGHQATDTLYIIEKLLTEYGVALIFLPAYSPELNLAELIFNYIKMGVQAIDLFLFGLEY</sequence>
<reference evidence="2" key="1">
    <citation type="journal article" date="2020" name="J. Eukaryot. Microbiol.">
        <title>De novo Sequencing, Assembly and Annotation of the Transcriptome for the Free-Living Testate Amoeba Arcella intermedia.</title>
        <authorList>
            <person name="Ribeiro G.M."/>
            <person name="Porfirio-Sousa A.L."/>
            <person name="Maurer-Alcala X.X."/>
            <person name="Katz L.A."/>
            <person name="Lahr D.J.G."/>
        </authorList>
    </citation>
    <scope>NUCLEOTIDE SEQUENCE</scope>
</reference>
<accession>A0A6B2LQ57</accession>
<dbReference type="EMBL" id="GIBP01010205">
    <property type="protein sequence ID" value="NDV39174.1"/>
    <property type="molecule type" value="Transcribed_RNA"/>
</dbReference>
<feature type="domain" description="Tc1-like transposase DDE" evidence="1">
    <location>
        <begin position="26"/>
        <end position="117"/>
    </location>
</feature>
<dbReference type="Gene3D" id="3.30.420.10">
    <property type="entry name" value="Ribonuclease H-like superfamily/Ribonuclease H"/>
    <property type="match status" value="1"/>
</dbReference>
<protein>
    <recommendedName>
        <fullName evidence="1">Tc1-like transposase DDE domain-containing protein</fullName>
    </recommendedName>
</protein>
<evidence type="ECO:0000259" key="1">
    <source>
        <dbReference type="Pfam" id="PF13358"/>
    </source>
</evidence>
<dbReference type="AlphaFoldDB" id="A0A6B2LQ57"/>